<evidence type="ECO:0000313" key="2">
    <source>
        <dbReference type="Proteomes" id="UP001224359"/>
    </source>
</evidence>
<evidence type="ECO:0000313" key="1">
    <source>
        <dbReference type="EMBL" id="MDQ0158985.1"/>
    </source>
</evidence>
<name>A0ABT9VDU3_9BACI</name>
<comment type="caution">
    <text evidence="1">The sequence shown here is derived from an EMBL/GenBank/DDBJ whole genome shotgun (WGS) entry which is preliminary data.</text>
</comment>
<keyword evidence="1" id="KW-0969">Cilium</keyword>
<dbReference type="EMBL" id="JAUSTQ010000003">
    <property type="protein sequence ID" value="MDQ0158985.1"/>
    <property type="molecule type" value="Genomic_DNA"/>
</dbReference>
<keyword evidence="1" id="KW-0282">Flagellum</keyword>
<gene>
    <name evidence="1" type="ORF">J2S77_000949</name>
</gene>
<dbReference type="Proteomes" id="UP001224359">
    <property type="component" value="Unassembled WGS sequence"/>
</dbReference>
<accession>A0ABT9VDU3</accession>
<keyword evidence="2" id="KW-1185">Reference proteome</keyword>
<keyword evidence="1" id="KW-0966">Cell projection</keyword>
<reference evidence="1 2" key="1">
    <citation type="submission" date="2023-07" db="EMBL/GenBank/DDBJ databases">
        <title>Genomic Encyclopedia of Type Strains, Phase IV (KMG-IV): sequencing the most valuable type-strain genomes for metagenomic binning, comparative biology and taxonomic classification.</title>
        <authorList>
            <person name="Goeker M."/>
        </authorList>
    </citation>
    <scope>NUCLEOTIDE SEQUENCE [LARGE SCALE GENOMIC DNA]</scope>
    <source>
        <strain evidence="1 2">DSM 16460</strain>
    </source>
</reference>
<protein>
    <submittedName>
        <fullName evidence="1">Flagellar biosynthesis chaperone FliJ</fullName>
    </submittedName>
</protein>
<sequence length="104" mass="11866">MSEQLEESIKRINNVIEQGGMMYGGKQFLDDLSVITEQAKLSEQNTKGLEDCHENFKNLYKRHRKLRKVLEKIASTRGKTFTDGIHITQLSEIAGQALVEDNND</sequence>
<dbReference type="RefSeq" id="WP_306975125.1">
    <property type="nucleotide sequence ID" value="NZ_JAUSTQ010000003.1"/>
</dbReference>
<proteinExistence type="predicted"/>
<organism evidence="1 2">
    <name type="scientific">Alkalibacillus salilacus</name>
    <dbReference type="NCBI Taxonomy" id="284582"/>
    <lineage>
        <taxon>Bacteria</taxon>
        <taxon>Bacillati</taxon>
        <taxon>Bacillota</taxon>
        <taxon>Bacilli</taxon>
        <taxon>Bacillales</taxon>
        <taxon>Bacillaceae</taxon>
        <taxon>Alkalibacillus</taxon>
    </lineage>
</organism>